<feature type="transmembrane region" description="Helical" evidence="8">
    <location>
        <begin position="138"/>
        <end position="157"/>
    </location>
</feature>
<name>A0A814DBX1_9BILA</name>
<dbReference type="Gene3D" id="1.20.1070.10">
    <property type="entry name" value="Rhodopsin 7-helix transmembrane proteins"/>
    <property type="match status" value="1"/>
</dbReference>
<keyword evidence="3 8" id="KW-1133">Transmembrane helix</keyword>
<keyword evidence="2 8" id="KW-0812">Transmembrane</keyword>
<dbReference type="EMBL" id="CAJOAY010004904">
    <property type="protein sequence ID" value="CAF4087631.1"/>
    <property type="molecule type" value="Genomic_DNA"/>
</dbReference>
<evidence type="ECO:0000256" key="5">
    <source>
        <dbReference type="ARBA" id="ARBA00023136"/>
    </source>
</evidence>
<dbReference type="OrthoDB" id="9989961at2759"/>
<comment type="caution">
    <text evidence="10">The sequence shown here is derived from an EMBL/GenBank/DDBJ whole genome shotgun (WGS) entry which is preliminary data.</text>
</comment>
<organism evidence="10 12">
    <name type="scientific">Adineta steineri</name>
    <dbReference type="NCBI Taxonomy" id="433720"/>
    <lineage>
        <taxon>Eukaryota</taxon>
        <taxon>Metazoa</taxon>
        <taxon>Spiralia</taxon>
        <taxon>Gnathifera</taxon>
        <taxon>Rotifera</taxon>
        <taxon>Eurotatoria</taxon>
        <taxon>Bdelloidea</taxon>
        <taxon>Adinetida</taxon>
        <taxon>Adinetidae</taxon>
        <taxon>Adineta</taxon>
    </lineage>
</organism>
<dbReference type="InterPro" id="IPR017452">
    <property type="entry name" value="GPCR_Rhodpsn_7TM"/>
</dbReference>
<feature type="transmembrane region" description="Helical" evidence="8">
    <location>
        <begin position="247"/>
        <end position="271"/>
    </location>
</feature>
<dbReference type="SUPFAM" id="SSF81321">
    <property type="entry name" value="Family A G protein-coupled receptor-like"/>
    <property type="match status" value="1"/>
</dbReference>
<dbReference type="PROSITE" id="PS50262">
    <property type="entry name" value="G_PROTEIN_RECEP_F1_2"/>
    <property type="match status" value="1"/>
</dbReference>
<dbReference type="Proteomes" id="UP000663891">
    <property type="component" value="Unassembled WGS sequence"/>
</dbReference>
<evidence type="ECO:0000259" key="9">
    <source>
        <dbReference type="PROSITE" id="PS50262"/>
    </source>
</evidence>
<accession>A0A814DBX1</accession>
<evidence type="ECO:0000256" key="1">
    <source>
        <dbReference type="ARBA" id="ARBA00004141"/>
    </source>
</evidence>
<dbReference type="EMBL" id="CAJNON010000093">
    <property type="protein sequence ID" value="CAF0953639.1"/>
    <property type="molecule type" value="Genomic_DNA"/>
</dbReference>
<evidence type="ECO:0000256" key="6">
    <source>
        <dbReference type="ARBA" id="ARBA00023170"/>
    </source>
</evidence>
<dbReference type="Proteomes" id="UP000663881">
    <property type="component" value="Unassembled WGS sequence"/>
</dbReference>
<protein>
    <recommendedName>
        <fullName evidence="9">G-protein coupled receptors family 1 profile domain-containing protein</fullName>
    </recommendedName>
</protein>
<keyword evidence="5 8" id="KW-0472">Membrane</keyword>
<keyword evidence="4" id="KW-0297">G-protein coupled receptor</keyword>
<evidence type="ECO:0000313" key="11">
    <source>
        <dbReference type="EMBL" id="CAF4087631.1"/>
    </source>
</evidence>
<comment type="subcellular location">
    <subcellularLocation>
        <location evidence="1">Membrane</location>
        <topology evidence="1">Multi-pass membrane protein</topology>
    </subcellularLocation>
</comment>
<feature type="transmembrane region" description="Helical" evidence="8">
    <location>
        <begin position="24"/>
        <end position="45"/>
    </location>
</feature>
<proteinExistence type="predicted"/>
<dbReference type="Pfam" id="PF00001">
    <property type="entry name" value="7tm_1"/>
    <property type="match status" value="1"/>
</dbReference>
<evidence type="ECO:0000256" key="2">
    <source>
        <dbReference type="ARBA" id="ARBA00022692"/>
    </source>
</evidence>
<reference evidence="10" key="1">
    <citation type="submission" date="2021-02" db="EMBL/GenBank/DDBJ databases">
        <authorList>
            <person name="Nowell W R."/>
        </authorList>
    </citation>
    <scope>NUCLEOTIDE SEQUENCE</scope>
</reference>
<feature type="transmembrane region" description="Helical" evidence="8">
    <location>
        <begin position="183"/>
        <end position="205"/>
    </location>
</feature>
<feature type="transmembrane region" description="Helical" evidence="8">
    <location>
        <begin position="97"/>
        <end position="118"/>
    </location>
</feature>
<evidence type="ECO:0000256" key="4">
    <source>
        <dbReference type="ARBA" id="ARBA00023040"/>
    </source>
</evidence>
<feature type="domain" description="G-protein coupled receptors family 1 profile" evidence="9">
    <location>
        <begin position="36"/>
        <end position="310"/>
    </location>
</feature>
<sequence>MSLSNATLAEINALHYGNMIFQQFWSYSMVCLGIIGHSLNIYVFTRPTLRSNPCTRYFFAATISGILIIPTNFMLRLLQMIYPAYNPFGYSTASCKILSFIVICARAFPCWFIALASIDRFLCSSTSATVRAWSSRRVATRAILVVTIILPLFYLYVPIIFQNIQTVTKCPAAQTTFPLFNGIWNLLIFSLGPSTVMLVFGLLTIRHVQRSGKRIVPQNIQVQNQTESITPAQQEQLKRQKTTDRQLLQMMLVQCVYFSLLSTPISVLYIYTALRINVVSDALQLAKDALFTNITGLLSATSGCTSFYVFTLSSRLFRRELMQLFKCRRPTNQTIATGSGPRQIN</sequence>
<dbReference type="GO" id="GO:0005886">
    <property type="term" value="C:plasma membrane"/>
    <property type="evidence" value="ECO:0007669"/>
    <property type="project" value="TreeGrafter"/>
</dbReference>
<dbReference type="PANTHER" id="PTHR24243">
    <property type="entry name" value="G-PROTEIN COUPLED RECEPTOR"/>
    <property type="match status" value="1"/>
</dbReference>
<keyword evidence="6" id="KW-0675">Receptor</keyword>
<evidence type="ECO:0000313" key="10">
    <source>
        <dbReference type="EMBL" id="CAF0953639.1"/>
    </source>
</evidence>
<feature type="transmembrane region" description="Helical" evidence="8">
    <location>
        <begin position="57"/>
        <end position="77"/>
    </location>
</feature>
<dbReference type="GO" id="GO:0004930">
    <property type="term" value="F:G protein-coupled receptor activity"/>
    <property type="evidence" value="ECO:0007669"/>
    <property type="project" value="UniProtKB-KW"/>
</dbReference>
<dbReference type="AlphaFoldDB" id="A0A814DBX1"/>
<evidence type="ECO:0000256" key="7">
    <source>
        <dbReference type="ARBA" id="ARBA00023224"/>
    </source>
</evidence>
<feature type="transmembrane region" description="Helical" evidence="8">
    <location>
        <begin position="291"/>
        <end position="312"/>
    </location>
</feature>
<gene>
    <name evidence="11" type="ORF">OKA104_LOCUS34951</name>
    <name evidence="10" type="ORF">VCS650_LOCUS12209</name>
</gene>
<dbReference type="InterPro" id="IPR000276">
    <property type="entry name" value="GPCR_Rhodpsn"/>
</dbReference>
<keyword evidence="7" id="KW-0807">Transducer</keyword>
<dbReference type="PANTHER" id="PTHR24243:SF230">
    <property type="entry name" value="G-PROTEIN COUPLED RECEPTORS FAMILY 1 PROFILE DOMAIN-CONTAINING PROTEIN"/>
    <property type="match status" value="1"/>
</dbReference>
<evidence type="ECO:0000256" key="3">
    <source>
        <dbReference type="ARBA" id="ARBA00022989"/>
    </source>
</evidence>
<evidence type="ECO:0000256" key="8">
    <source>
        <dbReference type="SAM" id="Phobius"/>
    </source>
</evidence>
<evidence type="ECO:0000313" key="12">
    <source>
        <dbReference type="Proteomes" id="UP000663891"/>
    </source>
</evidence>